<dbReference type="AlphaFoldDB" id="A0A239YJW6"/>
<dbReference type="Gene3D" id="1.10.30.50">
    <property type="match status" value="1"/>
</dbReference>
<proteinExistence type="predicted"/>
<evidence type="ECO:0000313" key="2">
    <source>
        <dbReference type="Proteomes" id="UP000215374"/>
    </source>
</evidence>
<sequence>MYWDDLGINPWECFHTGVQLRREPGYPNSRTFDHVQPLSVPGTAGHVIENVVPCSRDYNRHKSATSAVLAVLNRDPEQYPGVEYPGPVDEHGNPLAPALVEWSDSDREPVVISLDSEGKQVLA</sequence>
<organism evidence="1 2">
    <name type="scientific">Corynebacterium imitans</name>
    <dbReference type="NCBI Taxonomy" id="156978"/>
    <lineage>
        <taxon>Bacteria</taxon>
        <taxon>Bacillati</taxon>
        <taxon>Actinomycetota</taxon>
        <taxon>Actinomycetes</taxon>
        <taxon>Mycobacteriales</taxon>
        <taxon>Corynebacteriaceae</taxon>
        <taxon>Corynebacterium</taxon>
    </lineage>
</organism>
<evidence type="ECO:0008006" key="3">
    <source>
        <dbReference type="Google" id="ProtNLM"/>
    </source>
</evidence>
<gene>
    <name evidence="1" type="ORF">SAMEA4535761_00486</name>
</gene>
<reference evidence="1 2" key="1">
    <citation type="submission" date="2017-06" db="EMBL/GenBank/DDBJ databases">
        <authorList>
            <consortium name="Pathogen Informatics"/>
        </authorList>
    </citation>
    <scope>NUCLEOTIDE SEQUENCE [LARGE SCALE GENOMIC DNA]</scope>
    <source>
        <strain evidence="1 2">NCTC13015</strain>
    </source>
</reference>
<dbReference type="Proteomes" id="UP000215374">
    <property type="component" value="Chromosome 1"/>
</dbReference>
<evidence type="ECO:0000313" key="1">
    <source>
        <dbReference type="EMBL" id="SNV59042.1"/>
    </source>
</evidence>
<name>A0A239YJW6_9CORY</name>
<accession>A0A239YJW6</accession>
<dbReference type="EMBL" id="LT906467">
    <property type="protein sequence ID" value="SNV59042.1"/>
    <property type="molecule type" value="Genomic_DNA"/>
</dbReference>
<protein>
    <recommendedName>
        <fullName evidence="3">HNH endonuclease</fullName>
    </recommendedName>
</protein>